<evidence type="ECO:0000313" key="7">
    <source>
        <dbReference type="WBParaSite" id="Gr19_v10_g6407.t1"/>
    </source>
</evidence>
<evidence type="ECO:0000256" key="1">
    <source>
        <dbReference type="ARBA" id="ARBA00004606"/>
    </source>
</evidence>
<dbReference type="InterPro" id="IPR003406">
    <property type="entry name" value="Glyco_trans_14"/>
</dbReference>
<protein>
    <submittedName>
        <fullName evidence="7">Uncharacterized protein</fullName>
    </submittedName>
</protein>
<reference evidence="7" key="1">
    <citation type="submission" date="2022-11" db="UniProtKB">
        <authorList>
            <consortium name="WormBaseParasite"/>
        </authorList>
    </citation>
    <scope>IDENTIFICATION</scope>
</reference>
<organism evidence="6 7">
    <name type="scientific">Globodera rostochiensis</name>
    <name type="common">Golden nematode worm</name>
    <name type="synonym">Heterodera rostochiensis</name>
    <dbReference type="NCBI Taxonomy" id="31243"/>
    <lineage>
        <taxon>Eukaryota</taxon>
        <taxon>Metazoa</taxon>
        <taxon>Ecdysozoa</taxon>
        <taxon>Nematoda</taxon>
        <taxon>Chromadorea</taxon>
        <taxon>Rhabditida</taxon>
        <taxon>Tylenchina</taxon>
        <taxon>Tylenchomorpha</taxon>
        <taxon>Tylenchoidea</taxon>
        <taxon>Heteroderidae</taxon>
        <taxon>Heteroderinae</taxon>
        <taxon>Globodera</taxon>
    </lineage>
</organism>
<proteinExistence type="predicted"/>
<comment type="subcellular location">
    <subcellularLocation>
        <location evidence="1">Membrane</location>
        <topology evidence="1">Single-pass type II membrane protein</topology>
    </subcellularLocation>
</comment>
<dbReference type="AlphaFoldDB" id="A0A914I421"/>
<dbReference type="GO" id="GO:0016757">
    <property type="term" value="F:glycosyltransferase activity"/>
    <property type="evidence" value="ECO:0007669"/>
    <property type="project" value="UniProtKB-KW"/>
</dbReference>
<name>A0A914I421_GLORO</name>
<evidence type="ECO:0000256" key="5">
    <source>
        <dbReference type="ARBA" id="ARBA00023180"/>
    </source>
</evidence>
<dbReference type="PANTHER" id="PTHR46671:SF7">
    <property type="entry name" value="CORE-2_I-BRANCHING ENZYME"/>
    <property type="match status" value="1"/>
</dbReference>
<dbReference type="WBParaSite" id="Gr19_v10_g6407.t1">
    <property type="protein sequence ID" value="Gr19_v10_g6407.t1"/>
    <property type="gene ID" value="Gr19_v10_g6407"/>
</dbReference>
<sequence>MKRLSEYLPNVVVSTREWIFDSSGHNITQALLNCLRLLTVPEKRWEYVALLQNHDVAIKTNQEMVQIYRWLNGANDVDVKAGAEEGNRSDLQNPKGCDLVLREKSAGPVTCDTQFGFLGWRDLADKMAIWPHLFANKLMPENHA</sequence>
<accession>A0A914I421</accession>
<dbReference type="Pfam" id="PF02485">
    <property type="entry name" value="Branch"/>
    <property type="match status" value="1"/>
</dbReference>
<evidence type="ECO:0000256" key="4">
    <source>
        <dbReference type="ARBA" id="ARBA00023136"/>
    </source>
</evidence>
<evidence type="ECO:0000256" key="3">
    <source>
        <dbReference type="ARBA" id="ARBA00022679"/>
    </source>
</evidence>
<keyword evidence="5" id="KW-0325">Glycoprotein</keyword>
<evidence type="ECO:0000256" key="2">
    <source>
        <dbReference type="ARBA" id="ARBA00022676"/>
    </source>
</evidence>
<keyword evidence="2" id="KW-0328">Glycosyltransferase</keyword>
<keyword evidence="6" id="KW-1185">Reference proteome</keyword>
<dbReference type="PANTHER" id="PTHR46671">
    <property type="entry name" value="PROTEIN CBG11221"/>
    <property type="match status" value="1"/>
</dbReference>
<dbReference type="GO" id="GO:0016020">
    <property type="term" value="C:membrane"/>
    <property type="evidence" value="ECO:0007669"/>
    <property type="project" value="UniProtKB-SubCell"/>
</dbReference>
<keyword evidence="3" id="KW-0808">Transferase</keyword>
<dbReference type="Proteomes" id="UP000887572">
    <property type="component" value="Unplaced"/>
</dbReference>
<evidence type="ECO:0000313" key="6">
    <source>
        <dbReference type="Proteomes" id="UP000887572"/>
    </source>
</evidence>
<keyword evidence="4" id="KW-0472">Membrane</keyword>